<dbReference type="GO" id="GO:0008986">
    <property type="term" value="F:pyruvate, water dikinase activity"/>
    <property type="evidence" value="ECO:0007669"/>
    <property type="project" value="InterPro"/>
</dbReference>
<keyword evidence="3" id="KW-0067">ATP-binding</keyword>
<keyword evidence="2" id="KW-0547">Nucleotide-binding</keyword>
<proteinExistence type="inferred from homology"/>
<evidence type="ECO:0000256" key="2">
    <source>
        <dbReference type="ARBA" id="ARBA00022741"/>
    </source>
</evidence>
<reference evidence="5 6" key="1">
    <citation type="journal article" date="2016" name="Nat. Commun.">
        <title>Thousands of microbial genomes shed light on interconnected biogeochemical processes in an aquifer system.</title>
        <authorList>
            <person name="Anantharaman K."/>
            <person name="Brown C.T."/>
            <person name="Hug L.A."/>
            <person name="Sharon I."/>
            <person name="Castelle C.J."/>
            <person name="Probst A.J."/>
            <person name="Thomas B.C."/>
            <person name="Singh A."/>
            <person name="Wilkins M.J."/>
            <person name="Karaoz U."/>
            <person name="Brodie E.L."/>
            <person name="Williams K.H."/>
            <person name="Hubbard S.S."/>
            <person name="Banfield J.F."/>
        </authorList>
    </citation>
    <scope>NUCLEOTIDE SEQUENCE [LARGE SCALE GENOMIC DNA]</scope>
</reference>
<dbReference type="InterPro" id="IPR036637">
    <property type="entry name" value="Phosphohistidine_dom_sf"/>
</dbReference>
<name>A0A1F7WEX4_9BACT</name>
<protein>
    <recommendedName>
        <fullName evidence="4">PEP-utilising enzyme mobile domain-containing protein</fullName>
    </recommendedName>
</protein>
<dbReference type="SUPFAM" id="SSF52009">
    <property type="entry name" value="Phosphohistidine domain"/>
    <property type="match status" value="1"/>
</dbReference>
<dbReference type="PANTHER" id="PTHR43030:SF1">
    <property type="entry name" value="PHOSPHOENOLPYRUVATE SYNTHASE"/>
    <property type="match status" value="1"/>
</dbReference>
<comment type="similarity">
    <text evidence="1">Belongs to the PEP-utilizing enzyme family.</text>
</comment>
<dbReference type="PROSITE" id="PS00370">
    <property type="entry name" value="PEP_ENZYMES_PHOS_SITE"/>
    <property type="match status" value="1"/>
</dbReference>
<dbReference type="InterPro" id="IPR008279">
    <property type="entry name" value="PEP-util_enz_mobile_dom"/>
</dbReference>
<feature type="domain" description="PEP-utilising enzyme mobile" evidence="4">
    <location>
        <begin position="322"/>
        <end position="386"/>
    </location>
</feature>
<gene>
    <name evidence="5" type="ORF">A2480_02175</name>
</gene>
<dbReference type="Gene3D" id="3.50.30.10">
    <property type="entry name" value="Phosphohistidine domain"/>
    <property type="match status" value="1"/>
</dbReference>
<dbReference type="Proteomes" id="UP000176988">
    <property type="component" value="Unassembled WGS sequence"/>
</dbReference>
<sequence>MYDMMNRPNHRFEQKSIIDHIKGQRWMLGVRSDSSLLFYTARTDGYRKHIGPDWGDRFADSMLVPIDGRTVRIINLEQAKRFHTISESKVVKNPNLLSEHIARSDQLYEQMTVAGTQLIKAISCNDRGKATEIFKELINLYREAGAEFILIFSLGLKLSEQTNPKSEARLALQQHDTWRNSVAFKEELLDNNLYHFFKYILKEKINLEPTALLGFLTISEAISWLEEKITDQIIVETVKDRSEHSYVFLDIKGMPETVLSGDDPAVKEITAHFTAQTHESDTQKNKTELTGQIAYGSSGSVTGEVIIVRNKSELDQIGNKADNKIIIAEQTTPHYIPYLKQVKAIITDEGGLTCHAAIVAREMKKPCIVGTKTATRVLRNGDLVEILLENGTIRILKRIGE</sequence>
<evidence type="ECO:0000259" key="4">
    <source>
        <dbReference type="Pfam" id="PF00391"/>
    </source>
</evidence>
<dbReference type="AlphaFoldDB" id="A0A1F7WEX4"/>
<dbReference type="InterPro" id="IPR006319">
    <property type="entry name" value="PEP_synth"/>
</dbReference>
<comment type="caution">
    <text evidence="5">The sequence shown here is derived from an EMBL/GenBank/DDBJ whole genome shotgun (WGS) entry which is preliminary data.</text>
</comment>
<dbReference type="InterPro" id="IPR018274">
    <property type="entry name" value="PEP_util_AS"/>
</dbReference>
<dbReference type="EMBL" id="MGFG01000009">
    <property type="protein sequence ID" value="OGM01353.1"/>
    <property type="molecule type" value="Genomic_DNA"/>
</dbReference>
<dbReference type="STRING" id="1802424.A2480_02175"/>
<evidence type="ECO:0000256" key="3">
    <source>
        <dbReference type="ARBA" id="ARBA00022840"/>
    </source>
</evidence>
<evidence type="ECO:0000313" key="5">
    <source>
        <dbReference type="EMBL" id="OGM01353.1"/>
    </source>
</evidence>
<dbReference type="GO" id="GO:0005524">
    <property type="term" value="F:ATP binding"/>
    <property type="evidence" value="ECO:0007669"/>
    <property type="project" value="UniProtKB-KW"/>
</dbReference>
<dbReference type="PANTHER" id="PTHR43030">
    <property type="entry name" value="PHOSPHOENOLPYRUVATE SYNTHASE"/>
    <property type="match status" value="1"/>
</dbReference>
<dbReference type="Pfam" id="PF00391">
    <property type="entry name" value="PEP-utilizers"/>
    <property type="match status" value="1"/>
</dbReference>
<evidence type="ECO:0000313" key="6">
    <source>
        <dbReference type="Proteomes" id="UP000176988"/>
    </source>
</evidence>
<accession>A0A1F7WEX4</accession>
<organism evidence="5 6">
    <name type="scientific">Candidatus Uhrbacteria bacterium RIFOXYC2_FULL_47_19</name>
    <dbReference type="NCBI Taxonomy" id="1802424"/>
    <lineage>
        <taxon>Bacteria</taxon>
        <taxon>Candidatus Uhriibacteriota</taxon>
    </lineage>
</organism>
<evidence type="ECO:0000256" key="1">
    <source>
        <dbReference type="ARBA" id="ARBA00007837"/>
    </source>
</evidence>